<dbReference type="Proteomes" id="UP000799118">
    <property type="component" value="Unassembled WGS sequence"/>
</dbReference>
<reference evidence="2" key="1">
    <citation type="journal article" date="2019" name="Environ. Microbiol.">
        <title>Fungal ecological strategies reflected in gene transcription - a case study of two litter decomposers.</title>
        <authorList>
            <person name="Barbi F."/>
            <person name="Kohler A."/>
            <person name="Barry K."/>
            <person name="Baskaran P."/>
            <person name="Daum C."/>
            <person name="Fauchery L."/>
            <person name="Ihrmark K."/>
            <person name="Kuo A."/>
            <person name="LaButti K."/>
            <person name="Lipzen A."/>
            <person name="Morin E."/>
            <person name="Grigoriev I.V."/>
            <person name="Henrissat B."/>
            <person name="Lindahl B."/>
            <person name="Martin F."/>
        </authorList>
    </citation>
    <scope>NUCLEOTIDE SEQUENCE</scope>
    <source>
        <strain evidence="2">JB14</strain>
    </source>
</reference>
<evidence type="ECO:0000313" key="3">
    <source>
        <dbReference type="Proteomes" id="UP000799118"/>
    </source>
</evidence>
<sequence length="185" mass="20927">MVGDNPYIPFEEWVPIPRPSPACVSFWRGYALLFKFISGILDGSLGLPFDNTHKNASFGISSVADIVTKSKSLLDDISTYLEQGGRIAYVFDAITQSMVDSLEGSDFEDAWEEDEKWTGLPRCDNDEKFDLVRQNIGLDPAESWGPYYNEDDEDEDDEDEDEDEDDEDEDDDAIFALIVDALRGW</sequence>
<proteinExistence type="predicted"/>
<protein>
    <submittedName>
        <fullName evidence="2">Uncharacterized protein</fullName>
    </submittedName>
</protein>
<evidence type="ECO:0000256" key="1">
    <source>
        <dbReference type="SAM" id="MobiDB-lite"/>
    </source>
</evidence>
<accession>A0A6A4HMF9</accession>
<dbReference type="AlphaFoldDB" id="A0A6A4HMF9"/>
<evidence type="ECO:0000313" key="2">
    <source>
        <dbReference type="EMBL" id="KAE9400132.1"/>
    </source>
</evidence>
<feature type="compositionally biased region" description="Acidic residues" evidence="1">
    <location>
        <begin position="149"/>
        <end position="172"/>
    </location>
</feature>
<keyword evidence="3" id="KW-1185">Reference proteome</keyword>
<dbReference type="OrthoDB" id="508139at2759"/>
<feature type="region of interest" description="Disordered" evidence="1">
    <location>
        <begin position="137"/>
        <end position="172"/>
    </location>
</feature>
<dbReference type="EMBL" id="ML769460">
    <property type="protein sequence ID" value="KAE9400132.1"/>
    <property type="molecule type" value="Genomic_DNA"/>
</dbReference>
<gene>
    <name evidence="2" type="ORF">BT96DRAFT_919678</name>
</gene>
<name>A0A6A4HMF9_9AGAR</name>
<organism evidence="2 3">
    <name type="scientific">Gymnopus androsaceus JB14</name>
    <dbReference type="NCBI Taxonomy" id="1447944"/>
    <lineage>
        <taxon>Eukaryota</taxon>
        <taxon>Fungi</taxon>
        <taxon>Dikarya</taxon>
        <taxon>Basidiomycota</taxon>
        <taxon>Agaricomycotina</taxon>
        <taxon>Agaricomycetes</taxon>
        <taxon>Agaricomycetidae</taxon>
        <taxon>Agaricales</taxon>
        <taxon>Marasmiineae</taxon>
        <taxon>Omphalotaceae</taxon>
        <taxon>Gymnopus</taxon>
    </lineage>
</organism>